<evidence type="ECO:0000256" key="3">
    <source>
        <dbReference type="ARBA" id="ARBA00023159"/>
    </source>
</evidence>
<dbReference type="GO" id="GO:0046983">
    <property type="term" value="F:protein dimerization activity"/>
    <property type="evidence" value="ECO:0007669"/>
    <property type="project" value="InterPro"/>
</dbReference>
<evidence type="ECO:0000256" key="7">
    <source>
        <dbReference type="SAM" id="MobiDB-lite"/>
    </source>
</evidence>
<dbReference type="GO" id="GO:0003700">
    <property type="term" value="F:DNA-binding transcription factor activity"/>
    <property type="evidence" value="ECO:0007669"/>
    <property type="project" value="TreeGrafter"/>
</dbReference>
<evidence type="ECO:0000256" key="1">
    <source>
        <dbReference type="ARBA" id="ARBA00023015"/>
    </source>
</evidence>
<comment type="caution">
    <text evidence="9">The sequence shown here is derived from an EMBL/GenBank/DDBJ whole genome shotgun (WGS) entry which is preliminary data.</text>
</comment>
<gene>
    <name evidence="9" type="ORF">MYCIT1_LOCUS4437</name>
</gene>
<evidence type="ECO:0000313" key="10">
    <source>
        <dbReference type="Proteomes" id="UP001295794"/>
    </source>
</evidence>
<dbReference type="Gene3D" id="4.10.280.10">
    <property type="entry name" value="Helix-loop-helix DNA-binding domain"/>
    <property type="match status" value="1"/>
</dbReference>
<dbReference type="PANTHER" id="PTHR10328">
    <property type="entry name" value="PROTEIN MAX MYC-ASSOCIATED FACTOR X"/>
    <property type="match status" value="1"/>
</dbReference>
<keyword evidence="10" id="KW-1185">Reference proteome</keyword>
<dbReference type="InterPro" id="IPR036638">
    <property type="entry name" value="HLH_DNA-bd_sf"/>
</dbReference>
<dbReference type="GO" id="GO:0003677">
    <property type="term" value="F:DNA binding"/>
    <property type="evidence" value="ECO:0007669"/>
    <property type="project" value="UniProtKB-KW"/>
</dbReference>
<feature type="coiled-coil region" evidence="6">
    <location>
        <begin position="173"/>
        <end position="248"/>
    </location>
</feature>
<dbReference type="Pfam" id="PF00010">
    <property type="entry name" value="HLH"/>
    <property type="match status" value="1"/>
</dbReference>
<feature type="region of interest" description="Disordered" evidence="7">
    <location>
        <begin position="248"/>
        <end position="272"/>
    </location>
</feature>
<name>A0AAD2GVK0_9AGAR</name>
<keyword evidence="3" id="KW-0010">Activator</keyword>
<evidence type="ECO:0000256" key="4">
    <source>
        <dbReference type="ARBA" id="ARBA00023163"/>
    </source>
</evidence>
<dbReference type="PANTHER" id="PTHR10328:SF3">
    <property type="entry name" value="PROTEIN MAX"/>
    <property type="match status" value="1"/>
</dbReference>
<feature type="domain" description="BHLH" evidence="8">
    <location>
        <begin position="167"/>
        <end position="217"/>
    </location>
</feature>
<dbReference type="InterPro" id="IPR011598">
    <property type="entry name" value="bHLH_dom"/>
</dbReference>
<evidence type="ECO:0000256" key="6">
    <source>
        <dbReference type="SAM" id="Coils"/>
    </source>
</evidence>
<dbReference type="AlphaFoldDB" id="A0AAD2GVK0"/>
<evidence type="ECO:0000256" key="5">
    <source>
        <dbReference type="ARBA" id="ARBA00023242"/>
    </source>
</evidence>
<keyword evidence="4" id="KW-0804">Transcription</keyword>
<evidence type="ECO:0000256" key="2">
    <source>
        <dbReference type="ARBA" id="ARBA00023125"/>
    </source>
</evidence>
<evidence type="ECO:0000259" key="8">
    <source>
        <dbReference type="PROSITE" id="PS50888"/>
    </source>
</evidence>
<dbReference type="PROSITE" id="PS50888">
    <property type="entry name" value="BHLH"/>
    <property type="match status" value="1"/>
</dbReference>
<dbReference type="EMBL" id="CAVNYO010000054">
    <property type="protein sequence ID" value="CAK5264351.1"/>
    <property type="molecule type" value="Genomic_DNA"/>
</dbReference>
<dbReference type="SUPFAM" id="SSF47459">
    <property type="entry name" value="HLH, helix-loop-helix DNA-binding domain"/>
    <property type="match status" value="1"/>
</dbReference>
<evidence type="ECO:0000313" key="9">
    <source>
        <dbReference type="EMBL" id="CAK5264351.1"/>
    </source>
</evidence>
<proteinExistence type="predicted"/>
<accession>A0AAD2GVK0</accession>
<dbReference type="GO" id="GO:0045944">
    <property type="term" value="P:positive regulation of transcription by RNA polymerase II"/>
    <property type="evidence" value="ECO:0007669"/>
    <property type="project" value="TreeGrafter"/>
</dbReference>
<protein>
    <recommendedName>
        <fullName evidence="8">BHLH domain-containing protein</fullName>
    </recommendedName>
</protein>
<keyword evidence="6" id="KW-0175">Coiled coil</keyword>
<keyword evidence="1" id="KW-0805">Transcription regulation</keyword>
<dbReference type="Proteomes" id="UP001295794">
    <property type="component" value="Unassembled WGS sequence"/>
</dbReference>
<feature type="non-terminal residue" evidence="9">
    <location>
        <position position="1"/>
    </location>
</feature>
<organism evidence="9 10">
    <name type="scientific">Mycena citricolor</name>
    <dbReference type="NCBI Taxonomy" id="2018698"/>
    <lineage>
        <taxon>Eukaryota</taxon>
        <taxon>Fungi</taxon>
        <taxon>Dikarya</taxon>
        <taxon>Basidiomycota</taxon>
        <taxon>Agaricomycotina</taxon>
        <taxon>Agaricomycetes</taxon>
        <taxon>Agaricomycetidae</taxon>
        <taxon>Agaricales</taxon>
        <taxon>Marasmiineae</taxon>
        <taxon>Mycenaceae</taxon>
        <taxon>Mycena</taxon>
    </lineage>
</organism>
<dbReference type="GO" id="GO:0090575">
    <property type="term" value="C:RNA polymerase II transcription regulator complex"/>
    <property type="evidence" value="ECO:0007669"/>
    <property type="project" value="TreeGrafter"/>
</dbReference>
<reference evidence="9" key="1">
    <citation type="submission" date="2023-11" db="EMBL/GenBank/DDBJ databases">
        <authorList>
            <person name="De Vega J J."/>
            <person name="De Vega J J."/>
        </authorList>
    </citation>
    <scope>NUCLEOTIDE SEQUENCE</scope>
</reference>
<keyword evidence="5" id="KW-0539">Nucleus</keyword>
<keyword evidence="2" id="KW-0238">DNA-binding</keyword>
<dbReference type="SMART" id="SM00353">
    <property type="entry name" value="HLH"/>
    <property type="match status" value="1"/>
</dbReference>
<sequence length="287" mass="31909">FLSPSPSTANSLESWNTKAIGFYPQAEPEGYMGYQSVQMGQYPVAVPHGSQSRGQLDLQSPILYRRSTTASLRITINIRSQAQDILLLQALLMIHPTGSITDRIRAALTPHRRAAPTASSTVTSVTILRHHPPAQLVAAAADVPKTLTTTSWRSCIPRKIWLNRKEATRRQRIEAEQRRRDELRDGYAKLKDVLPLSNQKSSKVSLLDRATSHISLLEGENQALQDRVASLEQEIHRLQTLNEKLAGAGTSLEPASPGMYDGRPLSPLPRHRTHELIPPRALPMHPE</sequence>